<dbReference type="InterPro" id="IPR000089">
    <property type="entry name" value="Biotin_lipoyl"/>
</dbReference>
<reference evidence="2 3" key="1">
    <citation type="submission" date="2015-09" db="EMBL/GenBank/DDBJ databases">
        <title>Draft genome of the parasitic nematode Teladorsagia circumcincta isolate WARC Sus (inbred).</title>
        <authorList>
            <person name="Mitreva M."/>
        </authorList>
    </citation>
    <scope>NUCLEOTIDE SEQUENCE [LARGE SCALE GENOMIC DNA]</scope>
    <source>
        <strain evidence="2 3">S</strain>
    </source>
</reference>
<dbReference type="PANTHER" id="PTHR43778">
    <property type="entry name" value="PYRUVATE CARBOXYLASE"/>
    <property type="match status" value="1"/>
</dbReference>
<dbReference type="CDD" id="cd06850">
    <property type="entry name" value="biotinyl_domain"/>
    <property type="match status" value="1"/>
</dbReference>
<dbReference type="Pfam" id="PF02436">
    <property type="entry name" value="PYC_OADA"/>
    <property type="match status" value="1"/>
</dbReference>
<gene>
    <name evidence="2" type="ORF">TELCIR_12310</name>
</gene>
<dbReference type="Proteomes" id="UP000230423">
    <property type="component" value="Unassembled WGS sequence"/>
</dbReference>
<feature type="domain" description="Lipoyl-binding" evidence="1">
    <location>
        <begin position="96"/>
        <end position="171"/>
    </location>
</feature>
<dbReference type="GO" id="GO:0006094">
    <property type="term" value="P:gluconeogenesis"/>
    <property type="evidence" value="ECO:0007669"/>
    <property type="project" value="TreeGrafter"/>
</dbReference>
<protein>
    <submittedName>
        <fullName evidence="2">Biotin-requiring enzyme</fullName>
    </submittedName>
</protein>
<dbReference type="Gene3D" id="2.40.50.100">
    <property type="match status" value="1"/>
</dbReference>
<dbReference type="InterPro" id="IPR011053">
    <property type="entry name" value="Single_hybrid_motif"/>
</dbReference>
<dbReference type="AlphaFoldDB" id="A0A2G9U8F8"/>
<dbReference type="OrthoDB" id="196847at2759"/>
<accession>A0A2G9U8F8</accession>
<organism evidence="2 3">
    <name type="scientific">Teladorsagia circumcincta</name>
    <name type="common">Brown stomach worm</name>
    <name type="synonym">Ostertagia circumcincta</name>
    <dbReference type="NCBI Taxonomy" id="45464"/>
    <lineage>
        <taxon>Eukaryota</taxon>
        <taxon>Metazoa</taxon>
        <taxon>Ecdysozoa</taxon>
        <taxon>Nematoda</taxon>
        <taxon>Chromadorea</taxon>
        <taxon>Rhabditida</taxon>
        <taxon>Rhabditina</taxon>
        <taxon>Rhabditomorpha</taxon>
        <taxon>Strongyloidea</taxon>
        <taxon>Trichostrongylidae</taxon>
        <taxon>Teladorsagia</taxon>
    </lineage>
</organism>
<evidence type="ECO:0000313" key="3">
    <source>
        <dbReference type="Proteomes" id="UP000230423"/>
    </source>
</evidence>
<dbReference type="SUPFAM" id="SSF51230">
    <property type="entry name" value="Single hybrid motif"/>
    <property type="match status" value="1"/>
</dbReference>
<dbReference type="PANTHER" id="PTHR43778:SF2">
    <property type="entry name" value="PYRUVATE CARBOXYLASE, MITOCHONDRIAL"/>
    <property type="match status" value="1"/>
</dbReference>
<dbReference type="GO" id="GO:0004736">
    <property type="term" value="F:pyruvate carboxylase activity"/>
    <property type="evidence" value="ECO:0007669"/>
    <property type="project" value="TreeGrafter"/>
</dbReference>
<dbReference type="Gene3D" id="3.10.600.10">
    <property type="entry name" value="pyruvate carboxylase f1077a mutant domain"/>
    <property type="match status" value="1"/>
</dbReference>
<dbReference type="EMBL" id="KZ348582">
    <property type="protein sequence ID" value="PIO65992.1"/>
    <property type="molecule type" value="Genomic_DNA"/>
</dbReference>
<dbReference type="InterPro" id="IPR003379">
    <property type="entry name" value="Carboxylase_cons_dom"/>
</dbReference>
<dbReference type="InterPro" id="IPR055268">
    <property type="entry name" value="PCB-like"/>
</dbReference>
<dbReference type="GO" id="GO:0005737">
    <property type="term" value="C:cytoplasm"/>
    <property type="evidence" value="ECO:0007669"/>
    <property type="project" value="TreeGrafter"/>
</dbReference>
<evidence type="ECO:0000313" key="2">
    <source>
        <dbReference type="EMBL" id="PIO65992.1"/>
    </source>
</evidence>
<sequence length="194" mass="21854">MSSVLFPEEFDRMVKFRNNYGPVDLLPTDVFFAGPEYHRELEIELEYGKLLYVRLTSIGEIDDSGRRQVHFDYNGQERSIFVDDREYAERKRERAKAEDGNPMHHGAPMKGRIVEIKVKTGDKVSVKQDLFVLSAMKMEMAKHSNVAGIVKAVLLPVGTFVEAKDLVAGIVKAVLLPVGTFVEAKDLVIIVDPC</sequence>
<evidence type="ECO:0000259" key="1">
    <source>
        <dbReference type="PROSITE" id="PS50968"/>
    </source>
</evidence>
<keyword evidence="3" id="KW-1185">Reference proteome</keyword>
<proteinExistence type="predicted"/>
<dbReference type="PROSITE" id="PS50968">
    <property type="entry name" value="BIOTINYL_LIPOYL"/>
    <property type="match status" value="1"/>
</dbReference>
<dbReference type="Pfam" id="PF00364">
    <property type="entry name" value="Biotin_lipoyl"/>
    <property type="match status" value="1"/>
</dbReference>
<name>A0A2G9U8F8_TELCI</name>